<feature type="region of interest" description="Disordered" evidence="1">
    <location>
        <begin position="32"/>
        <end position="56"/>
    </location>
</feature>
<name>A0A7W8DN19_9BACT</name>
<dbReference type="EMBL" id="JACHIF010000001">
    <property type="protein sequence ID" value="MBB5036079.1"/>
    <property type="molecule type" value="Genomic_DNA"/>
</dbReference>
<evidence type="ECO:0000256" key="1">
    <source>
        <dbReference type="SAM" id="MobiDB-lite"/>
    </source>
</evidence>
<evidence type="ECO:0000313" key="2">
    <source>
        <dbReference type="EMBL" id="MBB5036079.1"/>
    </source>
</evidence>
<dbReference type="Proteomes" id="UP000534294">
    <property type="component" value="Unassembled WGS sequence"/>
</dbReference>
<reference evidence="2 3" key="1">
    <citation type="submission" date="2020-08" db="EMBL/GenBank/DDBJ databases">
        <title>Genomic Encyclopedia of Type Strains, Phase IV (KMG-IV): sequencing the most valuable type-strain genomes for metagenomic binning, comparative biology and taxonomic classification.</title>
        <authorList>
            <person name="Goeker M."/>
        </authorList>
    </citation>
    <scope>NUCLEOTIDE SEQUENCE [LARGE SCALE GENOMIC DNA]</scope>
    <source>
        <strain evidence="2 3">DSM 12251</strain>
    </source>
</reference>
<dbReference type="AlphaFoldDB" id="A0A7W8DN19"/>
<accession>A0A7W8DN19</accession>
<organism evidence="2 3">
    <name type="scientific">Prosthecobacter dejongeii</name>
    <dbReference type="NCBI Taxonomy" id="48465"/>
    <lineage>
        <taxon>Bacteria</taxon>
        <taxon>Pseudomonadati</taxon>
        <taxon>Verrucomicrobiota</taxon>
        <taxon>Verrucomicrobiia</taxon>
        <taxon>Verrucomicrobiales</taxon>
        <taxon>Verrucomicrobiaceae</taxon>
        <taxon>Prosthecobacter</taxon>
    </lineage>
</organism>
<sequence length="175" mass="19312">MWPRSSASFVGRVCPAQKIPLALPPHRRITRPSWKAESFTPRRLGKESRRQQKGTVKARRVIPRVTGSCQRSQRARNTPALRPLIPRRAGVSGALTRVCSPVSSPDYPPFLEAPSPPNRCRFGGTASAAKGHRQSKAGHSARDLILQRIQRARNTPALRSQIPRRAGVSGALRHV</sequence>
<keyword evidence="3" id="KW-1185">Reference proteome</keyword>
<gene>
    <name evidence="2" type="ORF">HNQ64_000313</name>
</gene>
<protein>
    <submittedName>
        <fullName evidence="2">Uncharacterized protein</fullName>
    </submittedName>
</protein>
<proteinExistence type="predicted"/>
<evidence type="ECO:0000313" key="3">
    <source>
        <dbReference type="Proteomes" id="UP000534294"/>
    </source>
</evidence>
<comment type="caution">
    <text evidence="2">The sequence shown here is derived from an EMBL/GenBank/DDBJ whole genome shotgun (WGS) entry which is preliminary data.</text>
</comment>